<dbReference type="InterPro" id="IPR032710">
    <property type="entry name" value="NTF2-like_dom_sf"/>
</dbReference>
<evidence type="ECO:0000256" key="2">
    <source>
        <dbReference type="ARBA" id="ARBA00011344"/>
    </source>
</evidence>
<dbReference type="Proteomes" id="UP001058271">
    <property type="component" value="Chromosome"/>
</dbReference>
<feature type="domain" description="RNA polymerase sigma factor 70 region 4 type 2" evidence="7">
    <location>
        <begin position="141"/>
        <end position="191"/>
    </location>
</feature>
<dbReference type="SUPFAM" id="SSF88946">
    <property type="entry name" value="Sigma2 domain of RNA polymerase sigma factors"/>
    <property type="match status" value="1"/>
</dbReference>
<dbReference type="Gene3D" id="1.10.10.10">
    <property type="entry name" value="Winged helix-like DNA-binding domain superfamily/Winged helix DNA-binding domain"/>
    <property type="match status" value="1"/>
</dbReference>
<evidence type="ECO:0000259" key="7">
    <source>
        <dbReference type="Pfam" id="PF08281"/>
    </source>
</evidence>
<dbReference type="Pfam" id="PF08281">
    <property type="entry name" value="Sigma70_r4_2"/>
    <property type="match status" value="1"/>
</dbReference>
<dbReference type="Pfam" id="PF04542">
    <property type="entry name" value="Sigma70_r2"/>
    <property type="match status" value="1"/>
</dbReference>
<dbReference type="Gene3D" id="3.10.450.50">
    <property type="match status" value="1"/>
</dbReference>
<name>A0ABY5ZF26_9ACTN</name>
<evidence type="ECO:0000259" key="6">
    <source>
        <dbReference type="Pfam" id="PF04542"/>
    </source>
</evidence>
<proteinExistence type="inferred from homology"/>
<accession>A0ABY5ZF26</accession>
<dbReference type="InterPro" id="IPR013325">
    <property type="entry name" value="RNA_pol_sigma_r2"/>
</dbReference>
<protein>
    <submittedName>
        <fullName evidence="9">RNA polymerase subunit sigma-70</fullName>
        <ecNumber evidence="9">2.7.7.6</ecNumber>
    </submittedName>
</protein>
<dbReference type="SUPFAM" id="SSF54427">
    <property type="entry name" value="NTF2-like"/>
    <property type="match status" value="1"/>
</dbReference>
<evidence type="ECO:0000256" key="3">
    <source>
        <dbReference type="ARBA" id="ARBA00023015"/>
    </source>
</evidence>
<evidence type="ECO:0000313" key="10">
    <source>
        <dbReference type="Proteomes" id="UP001058271"/>
    </source>
</evidence>
<feature type="domain" description="RNA polymerase sigma-70 region 2" evidence="6">
    <location>
        <begin position="31"/>
        <end position="98"/>
    </location>
</feature>
<dbReference type="InterPro" id="IPR014284">
    <property type="entry name" value="RNA_pol_sigma-70_dom"/>
</dbReference>
<dbReference type="EC" id="2.7.7.6" evidence="9"/>
<dbReference type="Pfam" id="PF12680">
    <property type="entry name" value="SnoaL_2"/>
    <property type="match status" value="1"/>
</dbReference>
<dbReference type="PANTHER" id="PTHR43133:SF65">
    <property type="entry name" value="ECF RNA POLYMERASE SIGMA FACTOR SIGG"/>
    <property type="match status" value="1"/>
</dbReference>
<keyword evidence="10" id="KW-1185">Reference proteome</keyword>
<evidence type="ECO:0000313" key="9">
    <source>
        <dbReference type="EMBL" id="UWZ39357.1"/>
    </source>
</evidence>
<sequence length="326" mass="34719">MSYPAATVVAVESEELLAAARDGDGDAFAMLVAPHRQALHVHCYRMLGSLDDADDALQEALVRAWRSLGTFEGRAPLRHWLYRITTTTCLKAIGARGRTPQPAGEPAWLQPYPDRHLDRLDPAAGDPALLAEQRDSVTLAFVVALQRLPASQRAVLLLREVLSFTAAETGALLDLTVPAVNSALQRARVTLGTVPTAAVPFGPAEKQAAERFVDAWQRRDIAALAALLRADVILSMPPELLTFTGGDALTEFFATVPAEGRLELIDLVTVRANGQPALAAYLPDSTGTCCGYGIMVLTVDPGGAIAQITAFPLPGVFAAFGLPAHR</sequence>
<dbReference type="InterPro" id="IPR007627">
    <property type="entry name" value="RNA_pol_sigma70_r2"/>
</dbReference>
<organism evidence="9 10">
    <name type="scientific">Dactylosporangium roseum</name>
    <dbReference type="NCBI Taxonomy" id="47989"/>
    <lineage>
        <taxon>Bacteria</taxon>
        <taxon>Bacillati</taxon>
        <taxon>Actinomycetota</taxon>
        <taxon>Actinomycetes</taxon>
        <taxon>Micromonosporales</taxon>
        <taxon>Micromonosporaceae</taxon>
        <taxon>Dactylosporangium</taxon>
    </lineage>
</organism>
<gene>
    <name evidence="9" type="ORF">Drose_14630</name>
</gene>
<feature type="domain" description="SnoaL-like" evidence="8">
    <location>
        <begin position="209"/>
        <end position="279"/>
    </location>
</feature>
<dbReference type="NCBIfam" id="NF006089">
    <property type="entry name" value="PRK08241.1"/>
    <property type="match status" value="1"/>
</dbReference>
<evidence type="ECO:0000256" key="5">
    <source>
        <dbReference type="ARBA" id="ARBA00023163"/>
    </source>
</evidence>
<dbReference type="Gene3D" id="1.10.1740.10">
    <property type="match status" value="1"/>
</dbReference>
<dbReference type="PANTHER" id="PTHR43133">
    <property type="entry name" value="RNA POLYMERASE ECF-TYPE SIGMA FACTO"/>
    <property type="match status" value="1"/>
</dbReference>
<dbReference type="SUPFAM" id="SSF88659">
    <property type="entry name" value="Sigma3 and sigma4 domains of RNA polymerase sigma factors"/>
    <property type="match status" value="1"/>
</dbReference>
<keyword evidence="9" id="KW-0808">Transferase</keyword>
<dbReference type="InterPro" id="IPR013249">
    <property type="entry name" value="RNA_pol_sigma70_r4_t2"/>
</dbReference>
<comment type="similarity">
    <text evidence="1">Belongs to the sigma-70 factor family. ECF subfamily.</text>
</comment>
<dbReference type="NCBIfam" id="TIGR02960">
    <property type="entry name" value="SigX5"/>
    <property type="match status" value="1"/>
</dbReference>
<comment type="subunit">
    <text evidence="2">Interacts transiently with the RNA polymerase catalytic core formed by RpoA, RpoB, RpoC and RpoZ (2 alpha, 1 beta, 1 beta' and 1 omega subunit) to form the RNA polymerase holoenzyme that can initiate transcription.</text>
</comment>
<dbReference type="EMBL" id="CP073721">
    <property type="protein sequence ID" value="UWZ39357.1"/>
    <property type="molecule type" value="Genomic_DNA"/>
</dbReference>
<keyword evidence="5" id="KW-0804">Transcription</keyword>
<dbReference type="InterPro" id="IPR014305">
    <property type="entry name" value="RNA_pol_sigma-G_actinobac"/>
</dbReference>
<dbReference type="InterPro" id="IPR036388">
    <property type="entry name" value="WH-like_DNA-bd_sf"/>
</dbReference>
<evidence type="ECO:0000256" key="4">
    <source>
        <dbReference type="ARBA" id="ARBA00023082"/>
    </source>
</evidence>
<dbReference type="InterPro" id="IPR039425">
    <property type="entry name" value="RNA_pol_sigma-70-like"/>
</dbReference>
<dbReference type="NCBIfam" id="TIGR02937">
    <property type="entry name" value="sigma70-ECF"/>
    <property type="match status" value="1"/>
</dbReference>
<keyword evidence="4" id="KW-0731">Sigma factor</keyword>
<evidence type="ECO:0000256" key="1">
    <source>
        <dbReference type="ARBA" id="ARBA00010641"/>
    </source>
</evidence>
<dbReference type="InterPro" id="IPR037401">
    <property type="entry name" value="SnoaL-like"/>
</dbReference>
<dbReference type="GO" id="GO:0003899">
    <property type="term" value="F:DNA-directed RNA polymerase activity"/>
    <property type="evidence" value="ECO:0007669"/>
    <property type="project" value="UniProtKB-EC"/>
</dbReference>
<keyword evidence="9" id="KW-0548">Nucleotidyltransferase</keyword>
<reference evidence="9" key="1">
    <citation type="submission" date="2021-04" db="EMBL/GenBank/DDBJ databases">
        <title>Biosynthetic gene clusters of Dactylosporangioum roseum.</title>
        <authorList>
            <person name="Hartkoorn R.C."/>
            <person name="Beaudoing E."/>
            <person name="Hot D."/>
            <person name="Moureu S."/>
        </authorList>
    </citation>
    <scope>NUCLEOTIDE SEQUENCE</scope>
    <source>
        <strain evidence="9">NRRL B-16295</strain>
    </source>
</reference>
<dbReference type="CDD" id="cd06171">
    <property type="entry name" value="Sigma70_r4"/>
    <property type="match status" value="1"/>
</dbReference>
<dbReference type="InterPro" id="IPR013324">
    <property type="entry name" value="RNA_pol_sigma_r3/r4-like"/>
</dbReference>
<evidence type="ECO:0000259" key="8">
    <source>
        <dbReference type="Pfam" id="PF12680"/>
    </source>
</evidence>
<keyword evidence="3" id="KW-0805">Transcription regulation</keyword>